<dbReference type="AlphaFoldDB" id="A0AAD5SW38"/>
<evidence type="ECO:0000313" key="3">
    <source>
        <dbReference type="EMBL" id="KAJ3112916.1"/>
    </source>
</evidence>
<evidence type="ECO:0000256" key="2">
    <source>
        <dbReference type="SAM" id="MobiDB-lite"/>
    </source>
</evidence>
<organism evidence="3 4">
    <name type="scientific">Physocladia obscura</name>
    <dbReference type="NCBI Taxonomy" id="109957"/>
    <lineage>
        <taxon>Eukaryota</taxon>
        <taxon>Fungi</taxon>
        <taxon>Fungi incertae sedis</taxon>
        <taxon>Chytridiomycota</taxon>
        <taxon>Chytridiomycota incertae sedis</taxon>
        <taxon>Chytridiomycetes</taxon>
        <taxon>Chytridiales</taxon>
        <taxon>Chytriomycetaceae</taxon>
        <taxon>Physocladia</taxon>
    </lineage>
</organism>
<proteinExistence type="predicted"/>
<evidence type="ECO:0000256" key="1">
    <source>
        <dbReference type="SAM" id="Coils"/>
    </source>
</evidence>
<feature type="coiled-coil region" evidence="1">
    <location>
        <begin position="62"/>
        <end position="107"/>
    </location>
</feature>
<comment type="caution">
    <text evidence="3">The sequence shown here is derived from an EMBL/GenBank/DDBJ whole genome shotgun (WGS) entry which is preliminary data.</text>
</comment>
<dbReference type="Proteomes" id="UP001211907">
    <property type="component" value="Unassembled WGS sequence"/>
</dbReference>
<name>A0AAD5SW38_9FUNG</name>
<protein>
    <submittedName>
        <fullName evidence="3">Uncharacterized protein</fullName>
    </submittedName>
</protein>
<sequence length="108" mass="11592">MQECDERISKSEKNPGRPFWNCPEHGFSHFAGPAPTTAVATATTKKRKKAGAVDPNEVVDVANEAEQNYAAAAESAAQAVAELVAENRRLRVEIEKLRANAAATTELA</sequence>
<gene>
    <name evidence="3" type="ORF">HK100_002158</name>
</gene>
<keyword evidence="4" id="KW-1185">Reference proteome</keyword>
<reference evidence="3" key="1">
    <citation type="submission" date="2020-05" db="EMBL/GenBank/DDBJ databases">
        <title>Phylogenomic resolution of chytrid fungi.</title>
        <authorList>
            <person name="Stajich J.E."/>
            <person name="Amses K."/>
            <person name="Simmons R."/>
            <person name="Seto K."/>
            <person name="Myers J."/>
            <person name="Bonds A."/>
            <person name="Quandt C.A."/>
            <person name="Barry K."/>
            <person name="Liu P."/>
            <person name="Grigoriev I."/>
            <person name="Longcore J.E."/>
            <person name="James T.Y."/>
        </authorList>
    </citation>
    <scope>NUCLEOTIDE SEQUENCE</scope>
    <source>
        <strain evidence="3">JEL0513</strain>
    </source>
</reference>
<evidence type="ECO:0000313" key="4">
    <source>
        <dbReference type="Proteomes" id="UP001211907"/>
    </source>
</evidence>
<accession>A0AAD5SW38</accession>
<feature type="compositionally biased region" description="Basic and acidic residues" evidence="2">
    <location>
        <begin position="1"/>
        <end position="15"/>
    </location>
</feature>
<feature type="region of interest" description="Disordered" evidence="2">
    <location>
        <begin position="1"/>
        <end position="20"/>
    </location>
</feature>
<dbReference type="EMBL" id="JADGJH010001491">
    <property type="protein sequence ID" value="KAJ3112916.1"/>
    <property type="molecule type" value="Genomic_DNA"/>
</dbReference>
<keyword evidence="1" id="KW-0175">Coiled coil</keyword>